<sequence length="292" mass="34263">MARKIRFNDAFTWSGLKRSSTTESFTYLQYRGQEKHKLFGKSRSTPDLPIQQDASPIWRNIAEDDNTAYRRANLPEHFGVGGTSGGIEWHKCQPWIKIQQNVINILLCKGDYDVTDAMQNIRILASTPLRGHILEYFETKILPNVIRSLRKPLQSLQDLELLNELGTTWKRFFSFSIPTTDLIFSPLHSSGNTLEYVLLKAFFHEIVQKLDFKKTIDRTHFWNPNLNHMCFVLSIFCREELKADTDYNYSEILIRHLGDTDECEAWKNQSVYEKDFGHFSSSRRHLEFARFW</sequence>
<organism evidence="1 2">
    <name type="scientific">Calicophoron daubneyi</name>
    <name type="common">Rumen fluke</name>
    <name type="synonym">Paramphistomum daubneyi</name>
    <dbReference type="NCBI Taxonomy" id="300641"/>
    <lineage>
        <taxon>Eukaryota</taxon>
        <taxon>Metazoa</taxon>
        <taxon>Spiralia</taxon>
        <taxon>Lophotrochozoa</taxon>
        <taxon>Platyhelminthes</taxon>
        <taxon>Trematoda</taxon>
        <taxon>Digenea</taxon>
        <taxon>Plagiorchiida</taxon>
        <taxon>Pronocephalata</taxon>
        <taxon>Paramphistomoidea</taxon>
        <taxon>Paramphistomidae</taxon>
        <taxon>Calicophoron</taxon>
    </lineage>
</organism>
<dbReference type="Proteomes" id="UP001497525">
    <property type="component" value="Unassembled WGS sequence"/>
</dbReference>
<protein>
    <submittedName>
        <fullName evidence="1">Uncharacterized protein</fullName>
    </submittedName>
</protein>
<dbReference type="AlphaFoldDB" id="A0AAV2TCF8"/>
<reference evidence="1" key="1">
    <citation type="submission" date="2024-06" db="EMBL/GenBank/DDBJ databases">
        <authorList>
            <person name="Liu X."/>
            <person name="Lenzi L."/>
            <person name="Haldenby T S."/>
            <person name="Uol C."/>
        </authorList>
    </citation>
    <scope>NUCLEOTIDE SEQUENCE</scope>
</reference>
<accession>A0AAV2TCF8</accession>
<proteinExistence type="predicted"/>
<name>A0AAV2TCF8_CALDB</name>
<gene>
    <name evidence="1" type="ORF">CDAUBV1_LOCUS8761</name>
</gene>
<evidence type="ECO:0000313" key="1">
    <source>
        <dbReference type="EMBL" id="CAL5134799.1"/>
    </source>
</evidence>
<comment type="caution">
    <text evidence="1">The sequence shown here is derived from an EMBL/GenBank/DDBJ whole genome shotgun (WGS) entry which is preliminary data.</text>
</comment>
<dbReference type="EMBL" id="CAXLJL010000223">
    <property type="protein sequence ID" value="CAL5134799.1"/>
    <property type="molecule type" value="Genomic_DNA"/>
</dbReference>
<evidence type="ECO:0000313" key="2">
    <source>
        <dbReference type="Proteomes" id="UP001497525"/>
    </source>
</evidence>